<dbReference type="EMBL" id="UINC01067839">
    <property type="protein sequence ID" value="SVB99899.1"/>
    <property type="molecule type" value="Genomic_DNA"/>
</dbReference>
<name>A0A382IKT8_9ZZZZ</name>
<protein>
    <submittedName>
        <fullName evidence="1">Uncharacterized protein</fullName>
    </submittedName>
</protein>
<sequence length="43" mass="4779">ARAKTSGGVGGWDVHPGRVTYNHGGYLPLSRYYNGVRQHLRQP</sequence>
<feature type="non-terminal residue" evidence="1">
    <location>
        <position position="1"/>
    </location>
</feature>
<dbReference type="AlphaFoldDB" id="A0A382IKT8"/>
<organism evidence="1">
    <name type="scientific">marine metagenome</name>
    <dbReference type="NCBI Taxonomy" id="408172"/>
    <lineage>
        <taxon>unclassified sequences</taxon>
        <taxon>metagenomes</taxon>
        <taxon>ecological metagenomes</taxon>
    </lineage>
</organism>
<evidence type="ECO:0000313" key="1">
    <source>
        <dbReference type="EMBL" id="SVB99899.1"/>
    </source>
</evidence>
<gene>
    <name evidence="1" type="ORF">METZ01_LOCUS252753</name>
</gene>
<proteinExistence type="predicted"/>
<reference evidence="1" key="1">
    <citation type="submission" date="2018-05" db="EMBL/GenBank/DDBJ databases">
        <authorList>
            <person name="Lanie J.A."/>
            <person name="Ng W.-L."/>
            <person name="Kazmierczak K.M."/>
            <person name="Andrzejewski T.M."/>
            <person name="Davidsen T.M."/>
            <person name="Wayne K.J."/>
            <person name="Tettelin H."/>
            <person name="Glass J.I."/>
            <person name="Rusch D."/>
            <person name="Podicherti R."/>
            <person name="Tsui H.-C.T."/>
            <person name="Winkler M.E."/>
        </authorList>
    </citation>
    <scope>NUCLEOTIDE SEQUENCE</scope>
</reference>
<accession>A0A382IKT8</accession>